<keyword evidence="3" id="KW-1185">Reference proteome</keyword>
<name>A0A1Z5JXS8_FISSO</name>
<protein>
    <recommendedName>
        <fullName evidence="4">Peptidylprolyl isomerase</fullName>
    </recommendedName>
</protein>
<dbReference type="SUPFAM" id="SSF50891">
    <property type="entry name" value="Cyclophilin-like"/>
    <property type="match status" value="1"/>
</dbReference>
<sequence>MLSTSSLSQQYTKTRKRPLGFQQQQTLHGRIALLLVCLGIYMFAVPLVTHYSFLSRAAPERKAIRVSNYIRRHSSDVLILSLHNIGDIRIVLRPEWSAESAQYVQRLVVGQCQRCQLYRAEKPGILQGILAAAPDVPLPPIKGTCPAGAEHVHNECPPWDKECGCHGPVMERGYVAWAAGKTGPDFFIDLYPKPAVWWGTQHTVWGEITDPASLLLIDEYIFSLPTHKQEGLTMLDEPIQFELLLEHVE</sequence>
<feature type="transmembrane region" description="Helical" evidence="1">
    <location>
        <begin position="31"/>
        <end position="54"/>
    </location>
</feature>
<dbReference type="EMBL" id="BDSP01000132">
    <property type="protein sequence ID" value="GAX18814.1"/>
    <property type="molecule type" value="Genomic_DNA"/>
</dbReference>
<evidence type="ECO:0000313" key="3">
    <source>
        <dbReference type="Proteomes" id="UP000198406"/>
    </source>
</evidence>
<dbReference type="PANTHER" id="PTHR46873:SF1">
    <property type="entry name" value="EXPRESSED PROTEIN"/>
    <property type="match status" value="1"/>
</dbReference>
<dbReference type="OrthoDB" id="44291at2759"/>
<accession>A0A1Z5JXS8</accession>
<dbReference type="AlphaFoldDB" id="A0A1Z5JXS8"/>
<comment type="caution">
    <text evidence="2">The sequence shown here is derived from an EMBL/GenBank/DDBJ whole genome shotgun (WGS) entry which is preliminary data.</text>
</comment>
<organism evidence="2 3">
    <name type="scientific">Fistulifera solaris</name>
    <name type="common">Oleaginous diatom</name>
    <dbReference type="NCBI Taxonomy" id="1519565"/>
    <lineage>
        <taxon>Eukaryota</taxon>
        <taxon>Sar</taxon>
        <taxon>Stramenopiles</taxon>
        <taxon>Ochrophyta</taxon>
        <taxon>Bacillariophyta</taxon>
        <taxon>Bacillariophyceae</taxon>
        <taxon>Bacillariophycidae</taxon>
        <taxon>Naviculales</taxon>
        <taxon>Naviculaceae</taxon>
        <taxon>Fistulifera</taxon>
    </lineage>
</organism>
<dbReference type="Proteomes" id="UP000198406">
    <property type="component" value="Unassembled WGS sequence"/>
</dbReference>
<evidence type="ECO:0000256" key="1">
    <source>
        <dbReference type="SAM" id="Phobius"/>
    </source>
</evidence>
<keyword evidence="1" id="KW-0472">Membrane</keyword>
<dbReference type="InterPro" id="IPR029000">
    <property type="entry name" value="Cyclophilin-like_dom_sf"/>
</dbReference>
<reference evidence="2 3" key="1">
    <citation type="journal article" date="2015" name="Plant Cell">
        <title>Oil accumulation by the oleaginous diatom Fistulifera solaris as revealed by the genome and transcriptome.</title>
        <authorList>
            <person name="Tanaka T."/>
            <person name="Maeda Y."/>
            <person name="Veluchamy A."/>
            <person name="Tanaka M."/>
            <person name="Abida H."/>
            <person name="Marechal E."/>
            <person name="Bowler C."/>
            <person name="Muto M."/>
            <person name="Sunaga Y."/>
            <person name="Tanaka M."/>
            <person name="Yoshino T."/>
            <person name="Taniguchi T."/>
            <person name="Fukuda Y."/>
            <person name="Nemoto M."/>
            <person name="Matsumoto M."/>
            <person name="Wong P.S."/>
            <person name="Aburatani S."/>
            <person name="Fujibuchi W."/>
        </authorList>
    </citation>
    <scope>NUCLEOTIDE SEQUENCE [LARGE SCALE GENOMIC DNA]</scope>
    <source>
        <strain evidence="2 3">JPCC DA0580</strain>
    </source>
</reference>
<dbReference type="InParanoid" id="A0A1Z5JXS8"/>
<evidence type="ECO:0000313" key="2">
    <source>
        <dbReference type="EMBL" id="GAX18814.1"/>
    </source>
</evidence>
<gene>
    <name evidence="2" type="ORF">FisN_26Hh115</name>
</gene>
<keyword evidence="1" id="KW-0812">Transmembrane</keyword>
<keyword evidence="1" id="KW-1133">Transmembrane helix</keyword>
<proteinExistence type="predicted"/>
<dbReference type="PANTHER" id="PTHR46873">
    <property type="entry name" value="EXPRESSED PROTEIN"/>
    <property type="match status" value="1"/>
</dbReference>
<evidence type="ECO:0008006" key="4">
    <source>
        <dbReference type="Google" id="ProtNLM"/>
    </source>
</evidence>